<keyword evidence="3 5" id="KW-1133">Transmembrane helix</keyword>
<accession>A0A381PH34</accession>
<protein>
    <recommendedName>
        <fullName evidence="6">Sodium/calcium exchanger membrane region domain-containing protein</fullName>
    </recommendedName>
</protein>
<dbReference type="GO" id="GO:0005886">
    <property type="term" value="C:plasma membrane"/>
    <property type="evidence" value="ECO:0007669"/>
    <property type="project" value="TreeGrafter"/>
</dbReference>
<feature type="transmembrane region" description="Helical" evidence="5">
    <location>
        <begin position="126"/>
        <end position="144"/>
    </location>
</feature>
<feature type="domain" description="Sodium/calcium exchanger membrane region" evidence="6">
    <location>
        <begin position="5"/>
        <end position="142"/>
    </location>
</feature>
<feature type="transmembrane region" description="Helical" evidence="5">
    <location>
        <begin position="238"/>
        <end position="259"/>
    </location>
</feature>
<evidence type="ECO:0000259" key="6">
    <source>
        <dbReference type="Pfam" id="PF01699"/>
    </source>
</evidence>
<proteinExistence type="predicted"/>
<feature type="transmembrane region" description="Helical" evidence="5">
    <location>
        <begin position="103"/>
        <end position="120"/>
    </location>
</feature>
<reference evidence="7" key="1">
    <citation type="submission" date="2018-05" db="EMBL/GenBank/DDBJ databases">
        <authorList>
            <person name="Lanie J.A."/>
            <person name="Ng W.-L."/>
            <person name="Kazmierczak K.M."/>
            <person name="Andrzejewski T.M."/>
            <person name="Davidsen T.M."/>
            <person name="Wayne K.J."/>
            <person name="Tettelin H."/>
            <person name="Glass J.I."/>
            <person name="Rusch D."/>
            <person name="Podicherti R."/>
            <person name="Tsui H.-C.T."/>
            <person name="Winkler M.E."/>
        </authorList>
    </citation>
    <scope>NUCLEOTIDE SEQUENCE</scope>
</reference>
<dbReference type="GO" id="GO:0005262">
    <property type="term" value="F:calcium channel activity"/>
    <property type="evidence" value="ECO:0007669"/>
    <property type="project" value="TreeGrafter"/>
</dbReference>
<evidence type="ECO:0000256" key="4">
    <source>
        <dbReference type="ARBA" id="ARBA00023136"/>
    </source>
</evidence>
<feature type="transmembrane region" description="Helical" evidence="5">
    <location>
        <begin position="175"/>
        <end position="196"/>
    </location>
</feature>
<dbReference type="PANTHER" id="PTHR10846">
    <property type="entry name" value="SODIUM/POTASSIUM/CALCIUM EXCHANGER"/>
    <property type="match status" value="1"/>
</dbReference>
<dbReference type="Pfam" id="PF01699">
    <property type="entry name" value="Na_Ca_ex"/>
    <property type="match status" value="2"/>
</dbReference>
<dbReference type="EMBL" id="UINC01000980">
    <property type="protein sequence ID" value="SUZ66292.1"/>
    <property type="molecule type" value="Genomic_DNA"/>
</dbReference>
<comment type="subcellular location">
    <subcellularLocation>
        <location evidence="1">Membrane</location>
        <topology evidence="1">Multi-pass membrane protein</topology>
    </subcellularLocation>
</comment>
<gene>
    <name evidence="7" type="ORF">METZ01_LOCUS19146</name>
</gene>
<organism evidence="7">
    <name type="scientific">marine metagenome</name>
    <dbReference type="NCBI Taxonomy" id="408172"/>
    <lineage>
        <taxon>unclassified sequences</taxon>
        <taxon>metagenomes</taxon>
        <taxon>ecological metagenomes</taxon>
    </lineage>
</organism>
<sequence length="321" mass="34312">MLIDILFVCFGMLLLIWGTNKFVHGATSLAHNLRIPTVIIGSTIVSLATSAPEIQVSITAALKNASNLAIGNAIGSNIANIGLVLGSIAIIKPMNLKSALPKNLMPVFLFVSFMTILLFYDGTLSQIEGILLMIGLIIVLIRSVKIDLRSKDGTDETIINTDSVEKNTTLLPATMMLIIGLLLLIFGAELIVTYASKIARSIGVSETIIGITLVAIGTSLPELSVSIISVLKGQVGLAIGNIIGSNIYNILAVIGIAGVSTKTPIELDPNMFKIHLMIMLCYTSAIYLLRNRSNGEIGRIEGLILVSTFITYISYITIQNV</sequence>
<dbReference type="Gene3D" id="1.20.1420.30">
    <property type="entry name" value="NCX, central ion-binding region"/>
    <property type="match status" value="2"/>
</dbReference>
<feature type="transmembrane region" description="Helical" evidence="5">
    <location>
        <begin position="301"/>
        <end position="318"/>
    </location>
</feature>
<evidence type="ECO:0000313" key="7">
    <source>
        <dbReference type="EMBL" id="SUZ66292.1"/>
    </source>
</evidence>
<dbReference type="InterPro" id="IPR044880">
    <property type="entry name" value="NCX_ion-bd_dom_sf"/>
</dbReference>
<dbReference type="NCBIfam" id="TIGR00367">
    <property type="entry name" value="calcium/sodium antiporter"/>
    <property type="match status" value="1"/>
</dbReference>
<evidence type="ECO:0000256" key="3">
    <source>
        <dbReference type="ARBA" id="ARBA00022989"/>
    </source>
</evidence>
<feature type="domain" description="Sodium/calcium exchanger membrane region" evidence="6">
    <location>
        <begin position="174"/>
        <end position="316"/>
    </location>
</feature>
<feature type="transmembrane region" description="Helical" evidence="5">
    <location>
        <begin position="69"/>
        <end position="91"/>
    </location>
</feature>
<name>A0A381PH34_9ZZZZ</name>
<keyword evidence="2 5" id="KW-0812">Transmembrane</keyword>
<feature type="transmembrane region" description="Helical" evidence="5">
    <location>
        <begin position="208"/>
        <end position="231"/>
    </location>
</feature>
<dbReference type="InterPro" id="IPR004837">
    <property type="entry name" value="NaCa_Exmemb"/>
</dbReference>
<dbReference type="InterPro" id="IPR004481">
    <property type="entry name" value="K/Na/Ca-exchanger"/>
</dbReference>
<dbReference type="GO" id="GO:0006874">
    <property type="term" value="P:intracellular calcium ion homeostasis"/>
    <property type="evidence" value="ECO:0007669"/>
    <property type="project" value="TreeGrafter"/>
</dbReference>
<feature type="transmembrane region" description="Helical" evidence="5">
    <location>
        <begin position="271"/>
        <end position="289"/>
    </location>
</feature>
<dbReference type="GO" id="GO:0008273">
    <property type="term" value="F:calcium, potassium:sodium antiporter activity"/>
    <property type="evidence" value="ECO:0007669"/>
    <property type="project" value="TreeGrafter"/>
</dbReference>
<evidence type="ECO:0000256" key="2">
    <source>
        <dbReference type="ARBA" id="ARBA00022692"/>
    </source>
</evidence>
<evidence type="ECO:0000256" key="1">
    <source>
        <dbReference type="ARBA" id="ARBA00004141"/>
    </source>
</evidence>
<dbReference type="AlphaFoldDB" id="A0A381PH34"/>
<evidence type="ECO:0000256" key="5">
    <source>
        <dbReference type="SAM" id="Phobius"/>
    </source>
</evidence>
<dbReference type="PANTHER" id="PTHR10846:SF8">
    <property type="entry name" value="INNER MEMBRANE PROTEIN YRBG"/>
    <property type="match status" value="1"/>
</dbReference>
<keyword evidence="4 5" id="KW-0472">Membrane</keyword>